<name>A0A9J5YHN1_SOLCO</name>
<comment type="caution">
    <text evidence="1">The sequence shown here is derived from an EMBL/GenBank/DDBJ whole genome shotgun (WGS) entry which is preliminary data.</text>
</comment>
<gene>
    <name evidence="1" type="ORF">H5410_030935</name>
</gene>
<dbReference type="Proteomes" id="UP000824120">
    <property type="component" value="Chromosome 6"/>
</dbReference>
<keyword evidence="2" id="KW-1185">Reference proteome</keyword>
<feature type="non-terminal residue" evidence="1">
    <location>
        <position position="1"/>
    </location>
</feature>
<sequence>MGKLLTYSGVLNSHPALSMWPDKPRWKLHNKGVFTKKACLTHEALRKRGWQFCSRCVMCEQK</sequence>
<evidence type="ECO:0000313" key="1">
    <source>
        <dbReference type="EMBL" id="KAG5599565.1"/>
    </source>
</evidence>
<proteinExistence type="predicted"/>
<organism evidence="1 2">
    <name type="scientific">Solanum commersonii</name>
    <name type="common">Commerson's wild potato</name>
    <name type="synonym">Commerson's nightshade</name>
    <dbReference type="NCBI Taxonomy" id="4109"/>
    <lineage>
        <taxon>Eukaryota</taxon>
        <taxon>Viridiplantae</taxon>
        <taxon>Streptophyta</taxon>
        <taxon>Embryophyta</taxon>
        <taxon>Tracheophyta</taxon>
        <taxon>Spermatophyta</taxon>
        <taxon>Magnoliopsida</taxon>
        <taxon>eudicotyledons</taxon>
        <taxon>Gunneridae</taxon>
        <taxon>Pentapetalae</taxon>
        <taxon>asterids</taxon>
        <taxon>lamiids</taxon>
        <taxon>Solanales</taxon>
        <taxon>Solanaceae</taxon>
        <taxon>Solanoideae</taxon>
        <taxon>Solaneae</taxon>
        <taxon>Solanum</taxon>
    </lineage>
</organism>
<dbReference type="OrthoDB" id="1705419at2759"/>
<dbReference type="AlphaFoldDB" id="A0A9J5YHN1"/>
<reference evidence="1 2" key="1">
    <citation type="submission" date="2020-09" db="EMBL/GenBank/DDBJ databases">
        <title>De no assembly of potato wild relative species, Solanum commersonii.</title>
        <authorList>
            <person name="Cho K."/>
        </authorList>
    </citation>
    <scope>NUCLEOTIDE SEQUENCE [LARGE SCALE GENOMIC DNA]</scope>
    <source>
        <strain evidence="1">LZ3.2</strain>
        <tissue evidence="1">Leaf</tissue>
    </source>
</reference>
<protein>
    <submittedName>
        <fullName evidence="1">Uncharacterized protein</fullName>
    </submittedName>
</protein>
<accession>A0A9J5YHN1</accession>
<dbReference type="EMBL" id="JACXVP010000006">
    <property type="protein sequence ID" value="KAG5599565.1"/>
    <property type="molecule type" value="Genomic_DNA"/>
</dbReference>
<evidence type="ECO:0000313" key="2">
    <source>
        <dbReference type="Proteomes" id="UP000824120"/>
    </source>
</evidence>